<evidence type="ECO:0000256" key="12">
    <source>
        <dbReference type="SAM" id="MobiDB-lite"/>
    </source>
</evidence>
<dbReference type="GO" id="GO:0005886">
    <property type="term" value="C:plasma membrane"/>
    <property type="evidence" value="ECO:0007669"/>
    <property type="project" value="UniProtKB-SubCell"/>
</dbReference>
<dbReference type="OrthoDB" id="10024078at2759"/>
<evidence type="ECO:0000256" key="9">
    <source>
        <dbReference type="ARBA" id="ARBA00023157"/>
    </source>
</evidence>
<reference evidence="13 14" key="1">
    <citation type="submission" date="2020-02" db="EMBL/GenBank/DDBJ databases">
        <authorList>
            <person name="Ferguson B K."/>
        </authorList>
    </citation>
    <scope>NUCLEOTIDE SEQUENCE [LARGE SCALE GENOMIC DNA]</scope>
</reference>
<sequence length="741" mass="83400">MNATDSKQRSRVYRGLRNIRDVGRVTEYAGKRDIGVWGDRYCDRFRGTDGTVFPPYYDPRGRDSVVVYVPSFCREVSMVYEAPSKLKGIETLRYRTGVGPDWRQDPRAKCYSCEDGDDAGEDSCLPRGVYDLYRCIKAPLVLTNPHFYDVDEQYASRVEGLRPEKEKHTIFAEQDPFTGGILIAYIRFQLNMFLRPVQKIKLARNFPEALLPLFWVDEHIIVPKWLRREVRMAHFALKSVKRRGITKTGKPSDITMYTRLKNRSLSFLQSHRESVDSQWFELAGLHLLSGLPDDEVQREKSRIDNEQSKVLSYGGKDDVRISSEQDARTSDKSIYSIFKKPESYFMRSRVKNLLLEYNMKCLPANGSRRRACRTTRRTTVSYLSKRTYRFNAARSKNYTGDEEVVIPHLFVVGLVNGVLRMKPDSIFLVGNSGPRQHPAQARVGVRAGQGARPAVRRPADRLQRRGLRRRHSLQGDRRQIRVLEAQARRQEAVRALVPRHGERDRDAGSGARQARLARLAGPHQNRHVRQQDQDLRLGRRALRSAPRHGRLALSSVPGSRGPRAARHLHAPVLSQPRGALRRQGAPRWCPAAALHHRPGRRRPGRARAQVLLSGRQAAGLSASRRLRSVQVSGPAARRQQSALLSRGPVVSECDRLGPGARQGQARDRDRRGSADRDAGAREAALSAQHAAAAGAGGAAGAEIPRGAAAARLGRRDPGPAEEVRRHDRGGARHHRPVQVSI</sequence>
<dbReference type="Proteomes" id="UP000479190">
    <property type="component" value="Unassembled WGS sequence"/>
</dbReference>
<comment type="similarity">
    <text evidence="2">Belongs to the CD36 family.</text>
</comment>
<keyword evidence="5" id="KW-0812">Transmembrane</keyword>
<dbReference type="EMBL" id="CADCXV010000739">
    <property type="protein sequence ID" value="CAB0034267.1"/>
    <property type="molecule type" value="Genomic_DNA"/>
</dbReference>
<feature type="region of interest" description="Disordered" evidence="12">
    <location>
        <begin position="542"/>
        <end position="564"/>
    </location>
</feature>
<evidence type="ECO:0000256" key="3">
    <source>
        <dbReference type="ARBA" id="ARBA00022475"/>
    </source>
</evidence>
<evidence type="ECO:0000256" key="7">
    <source>
        <dbReference type="ARBA" id="ARBA00022989"/>
    </source>
</evidence>
<dbReference type="AlphaFoldDB" id="A0A6H5I8G9"/>
<feature type="region of interest" description="Disordered" evidence="12">
    <location>
        <begin position="630"/>
        <end position="683"/>
    </location>
</feature>
<evidence type="ECO:0000256" key="6">
    <source>
        <dbReference type="ARBA" id="ARBA00022725"/>
    </source>
</evidence>
<feature type="region of interest" description="Disordered" evidence="12">
    <location>
        <begin position="432"/>
        <end position="454"/>
    </location>
</feature>
<feature type="compositionally biased region" description="Basic and acidic residues" evidence="12">
    <location>
        <begin position="664"/>
        <end position="680"/>
    </location>
</feature>
<feature type="compositionally biased region" description="Basic residues" evidence="12">
    <location>
        <begin position="731"/>
        <end position="741"/>
    </location>
</feature>
<keyword evidence="3" id="KW-1003">Cell membrane</keyword>
<comment type="subcellular location">
    <subcellularLocation>
        <location evidence="1">Cell membrane</location>
        <topology evidence="1">Multi-pass membrane protein</topology>
    </subcellularLocation>
</comment>
<evidence type="ECO:0000313" key="13">
    <source>
        <dbReference type="EMBL" id="CAB0034267.1"/>
    </source>
</evidence>
<accession>A0A6H5I8G9</accession>
<feature type="compositionally biased region" description="Basic and acidic residues" evidence="12">
    <location>
        <begin position="713"/>
        <end position="730"/>
    </location>
</feature>
<evidence type="ECO:0000256" key="2">
    <source>
        <dbReference type="ARBA" id="ARBA00010532"/>
    </source>
</evidence>
<keyword evidence="8" id="KW-0472">Membrane</keyword>
<keyword evidence="9" id="KW-1015">Disulfide bond</keyword>
<dbReference type="InterPro" id="IPR002159">
    <property type="entry name" value="CD36_fam"/>
</dbReference>
<evidence type="ECO:0000256" key="1">
    <source>
        <dbReference type="ARBA" id="ARBA00004651"/>
    </source>
</evidence>
<dbReference type="GO" id="GO:0005737">
    <property type="term" value="C:cytoplasm"/>
    <property type="evidence" value="ECO:0007669"/>
    <property type="project" value="TreeGrafter"/>
</dbReference>
<dbReference type="PANTHER" id="PTHR11923:SF69">
    <property type="entry name" value="SENSORY NEURON MEMBRANE PROTEIN 1"/>
    <property type="match status" value="1"/>
</dbReference>
<keyword evidence="7" id="KW-1133">Transmembrane helix</keyword>
<keyword evidence="14" id="KW-1185">Reference proteome</keyword>
<evidence type="ECO:0000256" key="4">
    <source>
        <dbReference type="ARBA" id="ARBA00022606"/>
    </source>
</evidence>
<gene>
    <name evidence="13" type="ORF">TBRA_LOCUS6165</name>
</gene>
<dbReference type="Pfam" id="PF01130">
    <property type="entry name" value="CD36"/>
    <property type="match status" value="1"/>
</dbReference>
<evidence type="ECO:0000256" key="10">
    <source>
        <dbReference type="ARBA" id="ARBA00023170"/>
    </source>
</evidence>
<protein>
    <submittedName>
        <fullName evidence="13">Uncharacterized protein</fullName>
    </submittedName>
</protein>
<evidence type="ECO:0000313" key="14">
    <source>
        <dbReference type="Proteomes" id="UP000479190"/>
    </source>
</evidence>
<organism evidence="13 14">
    <name type="scientific">Trichogramma brassicae</name>
    <dbReference type="NCBI Taxonomy" id="86971"/>
    <lineage>
        <taxon>Eukaryota</taxon>
        <taxon>Metazoa</taxon>
        <taxon>Ecdysozoa</taxon>
        <taxon>Arthropoda</taxon>
        <taxon>Hexapoda</taxon>
        <taxon>Insecta</taxon>
        <taxon>Pterygota</taxon>
        <taxon>Neoptera</taxon>
        <taxon>Endopterygota</taxon>
        <taxon>Hymenoptera</taxon>
        <taxon>Apocrita</taxon>
        <taxon>Proctotrupomorpha</taxon>
        <taxon>Chalcidoidea</taxon>
        <taxon>Trichogrammatidae</taxon>
        <taxon>Trichogramma</taxon>
    </lineage>
</organism>
<evidence type="ECO:0000256" key="5">
    <source>
        <dbReference type="ARBA" id="ARBA00022692"/>
    </source>
</evidence>
<dbReference type="GO" id="GO:0007608">
    <property type="term" value="P:sensory perception of smell"/>
    <property type="evidence" value="ECO:0007669"/>
    <property type="project" value="UniProtKB-KW"/>
</dbReference>
<feature type="region of interest" description="Disordered" evidence="12">
    <location>
        <begin position="706"/>
        <end position="741"/>
    </location>
</feature>
<proteinExistence type="inferred from homology"/>
<keyword evidence="4" id="KW-0716">Sensory transduction</keyword>
<dbReference type="PRINTS" id="PR01609">
    <property type="entry name" value="CD36FAMILY"/>
</dbReference>
<evidence type="ECO:0000256" key="11">
    <source>
        <dbReference type="ARBA" id="ARBA00023180"/>
    </source>
</evidence>
<keyword evidence="6" id="KW-0552">Olfaction</keyword>
<keyword evidence="11" id="KW-0325">Glycoprotein</keyword>
<dbReference type="GO" id="GO:0005044">
    <property type="term" value="F:scavenger receptor activity"/>
    <property type="evidence" value="ECO:0007669"/>
    <property type="project" value="TreeGrafter"/>
</dbReference>
<keyword evidence="10" id="KW-0675">Receptor</keyword>
<evidence type="ECO:0000256" key="8">
    <source>
        <dbReference type="ARBA" id="ARBA00023136"/>
    </source>
</evidence>
<dbReference type="PANTHER" id="PTHR11923">
    <property type="entry name" value="SCAVENGER RECEPTOR CLASS B TYPE-1 SR-B1"/>
    <property type="match status" value="1"/>
</dbReference>
<name>A0A6H5I8G9_9HYME</name>